<dbReference type="PROSITE" id="PS51007">
    <property type="entry name" value="CYTC"/>
    <property type="match status" value="1"/>
</dbReference>
<dbReference type="PANTHER" id="PTHR40942:SF4">
    <property type="entry name" value="CYTOCHROME C5"/>
    <property type="match status" value="1"/>
</dbReference>
<keyword evidence="2 6" id="KW-0349">Heme</keyword>
<keyword evidence="5 6" id="KW-0408">Iron</keyword>
<feature type="transmembrane region" description="Helical" evidence="8">
    <location>
        <begin position="7"/>
        <end position="29"/>
    </location>
</feature>
<evidence type="ECO:0000256" key="4">
    <source>
        <dbReference type="ARBA" id="ARBA00022982"/>
    </source>
</evidence>
<evidence type="ECO:0000256" key="6">
    <source>
        <dbReference type="PROSITE-ProRule" id="PRU00433"/>
    </source>
</evidence>
<keyword evidence="11" id="KW-1185">Reference proteome</keyword>
<dbReference type="OrthoDB" id="9814708at2"/>
<dbReference type="InterPro" id="IPR002323">
    <property type="entry name" value="Cyt_CIE"/>
</dbReference>
<evidence type="ECO:0000313" key="11">
    <source>
        <dbReference type="Proteomes" id="UP000246569"/>
    </source>
</evidence>
<organism evidence="10 11">
    <name type="scientific">Plasticicumulans acidivorans</name>
    <dbReference type="NCBI Taxonomy" id="886464"/>
    <lineage>
        <taxon>Bacteria</taxon>
        <taxon>Pseudomonadati</taxon>
        <taxon>Pseudomonadota</taxon>
        <taxon>Gammaproteobacteria</taxon>
        <taxon>Candidatus Competibacteraceae</taxon>
        <taxon>Plasticicumulans</taxon>
    </lineage>
</organism>
<evidence type="ECO:0000259" key="9">
    <source>
        <dbReference type="PROSITE" id="PS51007"/>
    </source>
</evidence>
<evidence type="ECO:0000256" key="1">
    <source>
        <dbReference type="ARBA" id="ARBA00022448"/>
    </source>
</evidence>
<evidence type="ECO:0000256" key="8">
    <source>
        <dbReference type="SAM" id="Phobius"/>
    </source>
</evidence>
<keyword evidence="1" id="KW-0813">Transport</keyword>
<dbReference type="Proteomes" id="UP000246569">
    <property type="component" value="Unassembled WGS sequence"/>
</dbReference>
<dbReference type="GO" id="GO:0005506">
    <property type="term" value="F:iron ion binding"/>
    <property type="evidence" value="ECO:0007669"/>
    <property type="project" value="InterPro"/>
</dbReference>
<accession>A0A317MYW2</accession>
<dbReference type="InterPro" id="IPR009056">
    <property type="entry name" value="Cyt_c-like_dom"/>
</dbReference>
<comment type="caution">
    <text evidence="10">The sequence shown here is derived from an EMBL/GenBank/DDBJ whole genome shotgun (WGS) entry which is preliminary data.</text>
</comment>
<sequence>MNQQDKSFLTTFTGLMAVLALLGAVIFLVSRLIPVLTMPGDDGSRARVSATDRIKPVATIAIADPNKVVPKLAPKEVVSTVCGACHTAGVLGAPKIGSQADWGPRFAQGFDTLVNHALNGIRQMPARGGNPKLSDDEIRGAIEYMLGESGIKAGAAAPAAAAPAPAPAAAAPVPAAAAAAAAPAPAAAAPVPAAAAPAPAAAAPAPAAAEAAAPAPAETAAAPAPAAEPAKTEAPAAAPAPAEAAAPAPAPAVAITKIVLPAEVDLARGKQTYSTVCIICHQAGVAGAPKFGNKEDWAPRLAQGFDVLVQHGLTGYKGMPAKGGNLQLPDADMISAIGYMVDAAQQ</sequence>
<keyword evidence="8" id="KW-1133">Transmembrane helix</keyword>
<evidence type="ECO:0000256" key="2">
    <source>
        <dbReference type="ARBA" id="ARBA00022617"/>
    </source>
</evidence>
<evidence type="ECO:0000256" key="7">
    <source>
        <dbReference type="SAM" id="MobiDB-lite"/>
    </source>
</evidence>
<dbReference type="AlphaFoldDB" id="A0A317MYW2"/>
<dbReference type="PRINTS" id="PR00607">
    <property type="entry name" value="CYTCHROMECIE"/>
</dbReference>
<dbReference type="Gene3D" id="1.10.760.10">
    <property type="entry name" value="Cytochrome c-like domain"/>
    <property type="match status" value="2"/>
</dbReference>
<dbReference type="SUPFAM" id="SSF46626">
    <property type="entry name" value="Cytochrome c"/>
    <property type="match status" value="2"/>
</dbReference>
<dbReference type="RefSeq" id="WP_110017264.1">
    <property type="nucleotide sequence ID" value="NZ_QGTJ01000002.1"/>
</dbReference>
<feature type="region of interest" description="Disordered" evidence="7">
    <location>
        <begin position="214"/>
        <end position="243"/>
    </location>
</feature>
<proteinExistence type="predicted"/>
<dbReference type="GO" id="GO:0020037">
    <property type="term" value="F:heme binding"/>
    <property type="evidence" value="ECO:0007669"/>
    <property type="project" value="InterPro"/>
</dbReference>
<gene>
    <name evidence="10" type="ORF">C7443_102271</name>
</gene>
<feature type="domain" description="Cytochrome c" evidence="9">
    <location>
        <begin position="264"/>
        <end position="344"/>
    </location>
</feature>
<keyword evidence="3 6" id="KW-0479">Metal-binding</keyword>
<dbReference type="InterPro" id="IPR036909">
    <property type="entry name" value="Cyt_c-like_dom_sf"/>
</dbReference>
<evidence type="ECO:0000256" key="5">
    <source>
        <dbReference type="ARBA" id="ARBA00023004"/>
    </source>
</evidence>
<evidence type="ECO:0000256" key="3">
    <source>
        <dbReference type="ARBA" id="ARBA00022723"/>
    </source>
</evidence>
<dbReference type="GO" id="GO:0009055">
    <property type="term" value="F:electron transfer activity"/>
    <property type="evidence" value="ECO:0007669"/>
    <property type="project" value="InterPro"/>
</dbReference>
<protein>
    <submittedName>
        <fullName evidence="10">Cytochrome c5</fullName>
    </submittedName>
</protein>
<dbReference type="EMBL" id="QGTJ01000002">
    <property type="protein sequence ID" value="PWV64621.1"/>
    <property type="molecule type" value="Genomic_DNA"/>
</dbReference>
<dbReference type="Pfam" id="PF13442">
    <property type="entry name" value="Cytochrome_CBB3"/>
    <property type="match status" value="2"/>
</dbReference>
<keyword evidence="4" id="KW-0249">Electron transport</keyword>
<name>A0A317MYW2_9GAMM</name>
<reference evidence="10 11" key="1">
    <citation type="submission" date="2018-05" db="EMBL/GenBank/DDBJ databases">
        <title>Genomic Encyclopedia of Type Strains, Phase IV (KMG-IV): sequencing the most valuable type-strain genomes for metagenomic binning, comparative biology and taxonomic classification.</title>
        <authorList>
            <person name="Goeker M."/>
        </authorList>
    </citation>
    <scope>NUCLEOTIDE SEQUENCE [LARGE SCALE GENOMIC DNA]</scope>
    <source>
        <strain evidence="10 11">DSM 23606</strain>
    </source>
</reference>
<keyword evidence="8" id="KW-0812">Transmembrane</keyword>
<keyword evidence="8" id="KW-0472">Membrane</keyword>
<evidence type="ECO:0000313" key="10">
    <source>
        <dbReference type="EMBL" id="PWV64621.1"/>
    </source>
</evidence>
<dbReference type="PANTHER" id="PTHR40942">
    <property type="match status" value="1"/>
</dbReference>